<dbReference type="PANTHER" id="PTHR30537:SF17">
    <property type="entry name" value="LYSR-FAMILY REGULATORY PROTEIN"/>
    <property type="match status" value="1"/>
</dbReference>
<protein>
    <submittedName>
        <fullName evidence="6">LysR family transcriptional regulator</fullName>
    </submittedName>
</protein>
<dbReference type="Gene3D" id="1.10.10.10">
    <property type="entry name" value="Winged helix-like DNA-binding domain superfamily/Winged helix DNA-binding domain"/>
    <property type="match status" value="1"/>
</dbReference>
<evidence type="ECO:0000313" key="7">
    <source>
        <dbReference type="Proteomes" id="UP000075613"/>
    </source>
</evidence>
<gene>
    <name evidence="6" type="ORF">CI15_01005</name>
</gene>
<dbReference type="InterPro" id="IPR058163">
    <property type="entry name" value="LysR-type_TF_proteobact-type"/>
</dbReference>
<dbReference type="Pfam" id="PF00126">
    <property type="entry name" value="HTH_1"/>
    <property type="match status" value="1"/>
</dbReference>
<dbReference type="InterPro" id="IPR000847">
    <property type="entry name" value="LysR_HTH_N"/>
</dbReference>
<dbReference type="PROSITE" id="PS50931">
    <property type="entry name" value="HTH_LYSR"/>
    <property type="match status" value="1"/>
</dbReference>
<comment type="similarity">
    <text evidence="1">Belongs to the LysR transcriptional regulatory family.</text>
</comment>
<evidence type="ECO:0000259" key="5">
    <source>
        <dbReference type="PROSITE" id="PS50931"/>
    </source>
</evidence>
<comment type="caution">
    <text evidence="6">The sequence shown here is derived from an EMBL/GenBank/DDBJ whole genome shotgun (WGS) entry which is preliminary data.</text>
</comment>
<organism evidence="6 7">
    <name type="scientific">Paraburkholderia monticola</name>
    <dbReference type="NCBI Taxonomy" id="1399968"/>
    <lineage>
        <taxon>Bacteria</taxon>
        <taxon>Pseudomonadati</taxon>
        <taxon>Pseudomonadota</taxon>
        <taxon>Betaproteobacteria</taxon>
        <taxon>Burkholderiales</taxon>
        <taxon>Burkholderiaceae</taxon>
        <taxon>Paraburkholderia</taxon>
    </lineage>
</organism>
<dbReference type="STRING" id="1399968.CI15_01005"/>
<dbReference type="FunFam" id="1.10.10.10:FF:000001">
    <property type="entry name" value="LysR family transcriptional regulator"/>
    <property type="match status" value="1"/>
</dbReference>
<dbReference type="InterPro" id="IPR005119">
    <property type="entry name" value="LysR_subst-bd"/>
</dbReference>
<evidence type="ECO:0000313" key="6">
    <source>
        <dbReference type="EMBL" id="KXU91193.1"/>
    </source>
</evidence>
<dbReference type="Pfam" id="PF03466">
    <property type="entry name" value="LysR_substrate"/>
    <property type="match status" value="1"/>
</dbReference>
<keyword evidence="3" id="KW-0238">DNA-binding</keyword>
<evidence type="ECO:0000256" key="3">
    <source>
        <dbReference type="ARBA" id="ARBA00023125"/>
    </source>
</evidence>
<dbReference type="Proteomes" id="UP000075613">
    <property type="component" value="Unassembled WGS sequence"/>
</dbReference>
<name>A0A149Q1S1_9BURK</name>
<evidence type="ECO:0000256" key="2">
    <source>
        <dbReference type="ARBA" id="ARBA00023015"/>
    </source>
</evidence>
<evidence type="ECO:0000256" key="4">
    <source>
        <dbReference type="ARBA" id="ARBA00023163"/>
    </source>
</evidence>
<evidence type="ECO:0000256" key="1">
    <source>
        <dbReference type="ARBA" id="ARBA00009437"/>
    </source>
</evidence>
<dbReference type="PANTHER" id="PTHR30537">
    <property type="entry name" value="HTH-TYPE TRANSCRIPTIONAL REGULATOR"/>
    <property type="match status" value="1"/>
</dbReference>
<dbReference type="GO" id="GO:0006351">
    <property type="term" value="P:DNA-templated transcription"/>
    <property type="evidence" value="ECO:0007669"/>
    <property type="project" value="TreeGrafter"/>
</dbReference>
<dbReference type="RefSeq" id="WP_062123355.1">
    <property type="nucleotide sequence ID" value="NZ_LRBG01000001.1"/>
</dbReference>
<keyword evidence="7" id="KW-1185">Reference proteome</keyword>
<dbReference type="SUPFAM" id="SSF46785">
    <property type="entry name" value="Winged helix' DNA-binding domain"/>
    <property type="match status" value="1"/>
</dbReference>
<proteinExistence type="inferred from homology"/>
<reference evidence="6 7" key="1">
    <citation type="journal article" date="2015" name="Int. J. Syst. Evol. Microbiol.">
        <title>Burkholderia monticola sp. nov., isolated from mountain soil.</title>
        <authorList>
            <person name="Baek I."/>
            <person name="Seo B."/>
            <person name="Lee I."/>
            <person name="Yi H."/>
            <person name="Chun J."/>
        </authorList>
    </citation>
    <scope>NUCLEOTIDE SEQUENCE [LARGE SCALE GENOMIC DNA]</scope>
    <source>
        <strain evidence="6 7">JC2948</strain>
    </source>
</reference>
<keyword evidence="4" id="KW-0804">Transcription</keyword>
<dbReference type="OrthoDB" id="9076738at2"/>
<dbReference type="GO" id="GO:0003700">
    <property type="term" value="F:DNA-binding transcription factor activity"/>
    <property type="evidence" value="ECO:0007669"/>
    <property type="project" value="InterPro"/>
</dbReference>
<dbReference type="InterPro" id="IPR036390">
    <property type="entry name" value="WH_DNA-bd_sf"/>
</dbReference>
<dbReference type="InterPro" id="IPR036388">
    <property type="entry name" value="WH-like_DNA-bd_sf"/>
</dbReference>
<accession>A0A149Q1S1</accession>
<dbReference type="CDD" id="cd08472">
    <property type="entry name" value="PBP2_CrgA_like_3"/>
    <property type="match status" value="1"/>
</dbReference>
<dbReference type="AlphaFoldDB" id="A0A149Q1S1"/>
<feature type="domain" description="HTH lysR-type" evidence="5">
    <location>
        <begin position="1"/>
        <end position="59"/>
    </location>
</feature>
<dbReference type="Gene3D" id="3.40.190.290">
    <property type="match status" value="1"/>
</dbReference>
<keyword evidence="2" id="KW-0805">Transcription regulation</keyword>
<sequence>MDRIAAMNAFVRVVEAGTFTKAAETLDMPNASLTRLIQKLEEDLKVRLLHRTTRSVTLTPEGAIYYERVVRLLAELADIESSTSHARLKPSGRLRVDAATAIGALVLVPALDDFYRTYPDIEIELEVGNERADLIAEGFDCAIRAGKVDEQFLVARQIGSFGFTTCATPAFLAAHGKPNSPDQLRGLPTIGMIPSHAGYPPSFPFLYDDRKSGLQLKHRLIVNDTNAYLAAGLASLGLIQAPTYSVRDAIGAGKLVPLLEDWPQPTMPVHVIYPPNRYLSAKVRVFIDWLVELFERDDELRRR</sequence>
<dbReference type="EMBL" id="LRBG01000001">
    <property type="protein sequence ID" value="KXU91193.1"/>
    <property type="molecule type" value="Genomic_DNA"/>
</dbReference>
<dbReference type="GO" id="GO:0043565">
    <property type="term" value="F:sequence-specific DNA binding"/>
    <property type="evidence" value="ECO:0007669"/>
    <property type="project" value="TreeGrafter"/>
</dbReference>
<dbReference type="SUPFAM" id="SSF53850">
    <property type="entry name" value="Periplasmic binding protein-like II"/>
    <property type="match status" value="1"/>
</dbReference>